<dbReference type="EMBL" id="JAAXLS010000061">
    <property type="protein sequence ID" value="NKQ58629.1"/>
    <property type="molecule type" value="Genomic_DNA"/>
</dbReference>
<dbReference type="Proteomes" id="UP000715441">
    <property type="component" value="Unassembled WGS sequence"/>
</dbReference>
<keyword evidence="4" id="KW-1185">Reference proteome</keyword>
<dbReference type="InterPro" id="IPR012349">
    <property type="entry name" value="Split_barrel_FMN-bd"/>
</dbReference>
<proteinExistence type="inferred from homology"/>
<dbReference type="SUPFAM" id="SSF50475">
    <property type="entry name" value="FMN-binding split barrel"/>
    <property type="match status" value="1"/>
</dbReference>
<dbReference type="InterPro" id="IPR004378">
    <property type="entry name" value="F420H2_quin_Rdtase"/>
</dbReference>
<evidence type="ECO:0000313" key="3">
    <source>
        <dbReference type="EMBL" id="NKQ58629.1"/>
    </source>
</evidence>
<dbReference type="RefSeq" id="WP_168522648.1">
    <property type="nucleotide sequence ID" value="NZ_JAAXLS010000061.1"/>
</dbReference>
<organism evidence="3 4">
    <name type="scientific">Amycolatopsis acididurans</name>
    <dbReference type="NCBI Taxonomy" id="2724524"/>
    <lineage>
        <taxon>Bacteria</taxon>
        <taxon>Bacillati</taxon>
        <taxon>Actinomycetota</taxon>
        <taxon>Actinomycetes</taxon>
        <taxon>Pseudonocardiales</taxon>
        <taxon>Pseudonocardiaceae</taxon>
        <taxon>Amycolatopsis</taxon>
    </lineage>
</organism>
<evidence type="ECO:0000313" key="4">
    <source>
        <dbReference type="Proteomes" id="UP000715441"/>
    </source>
</evidence>
<accession>A0ABX1JIG6</accession>
<comment type="caution">
    <text evidence="3">The sequence shown here is derived from an EMBL/GenBank/DDBJ whole genome shotgun (WGS) entry which is preliminary data.</text>
</comment>
<gene>
    <name evidence="3" type="ORF">HFP15_37880</name>
</gene>
<comment type="similarity">
    <text evidence="1">Belongs to the F420H(2)-dependent quinone reductase family.</text>
</comment>
<protein>
    <submittedName>
        <fullName evidence="3">Nitroreductase family deazaflavin-dependent oxidoreductase</fullName>
    </submittedName>
</protein>
<dbReference type="Pfam" id="PF04075">
    <property type="entry name" value="F420H2_quin_red"/>
    <property type="match status" value="1"/>
</dbReference>
<reference evidence="3 4" key="1">
    <citation type="submission" date="2020-04" db="EMBL/GenBank/DDBJ databases">
        <title>Novel species.</title>
        <authorList>
            <person name="Teo W.F.A."/>
            <person name="Lipun K."/>
            <person name="Srisuk N."/>
            <person name="Duangmal K."/>
        </authorList>
    </citation>
    <scope>NUCLEOTIDE SEQUENCE [LARGE SCALE GENOMIC DNA]</scope>
    <source>
        <strain evidence="3 4">K13G38</strain>
    </source>
</reference>
<dbReference type="PANTHER" id="PTHR39428:SF3">
    <property type="entry name" value="DEAZAFLAVIN-DEPENDENT NITROREDUCTASE"/>
    <property type="match status" value="1"/>
</dbReference>
<dbReference type="PANTHER" id="PTHR39428">
    <property type="entry name" value="F420H(2)-DEPENDENT QUINONE REDUCTASE RV1261C"/>
    <property type="match status" value="1"/>
</dbReference>
<evidence type="ECO:0000256" key="1">
    <source>
        <dbReference type="ARBA" id="ARBA00008710"/>
    </source>
</evidence>
<evidence type="ECO:0000256" key="2">
    <source>
        <dbReference type="ARBA" id="ARBA00049106"/>
    </source>
</evidence>
<dbReference type="Gene3D" id="2.30.110.10">
    <property type="entry name" value="Electron Transport, Fmn-binding Protein, Chain A"/>
    <property type="match status" value="1"/>
</dbReference>
<sequence length="162" mass="18282">MSFNRFGEAVARFAQRLGSTRAGVLVIGRIVSPLQRQLLRRTGGRLSITGRAPVLLLTTTGRRTGKARTVPLFYLRDDDRLVVCNVNPGSEKPNPWILNLRARPDARVQIGRHMIDVTAHAATDDELDQYWPRLGRLWPAYRTFHDRGGTRSVFVLEPTADH</sequence>
<comment type="catalytic activity">
    <reaction evidence="2">
        <text>oxidized coenzyme F420-(gamma-L-Glu)(n) + a quinol + H(+) = reduced coenzyme F420-(gamma-L-Glu)(n) + a quinone</text>
        <dbReference type="Rhea" id="RHEA:39663"/>
        <dbReference type="Rhea" id="RHEA-COMP:12939"/>
        <dbReference type="Rhea" id="RHEA-COMP:14378"/>
        <dbReference type="ChEBI" id="CHEBI:15378"/>
        <dbReference type="ChEBI" id="CHEBI:24646"/>
        <dbReference type="ChEBI" id="CHEBI:132124"/>
        <dbReference type="ChEBI" id="CHEBI:133980"/>
        <dbReference type="ChEBI" id="CHEBI:139511"/>
    </reaction>
</comment>
<dbReference type="NCBIfam" id="TIGR00026">
    <property type="entry name" value="hi_GC_TIGR00026"/>
    <property type="match status" value="1"/>
</dbReference>
<name>A0ABX1JIG6_9PSEU</name>